<dbReference type="GO" id="GO:0008360">
    <property type="term" value="P:regulation of cell shape"/>
    <property type="evidence" value="ECO:0007669"/>
    <property type="project" value="UniProtKB-KW"/>
</dbReference>
<keyword evidence="7" id="KW-0961">Cell wall biogenesis/degradation</keyword>
<dbReference type="GO" id="GO:0009252">
    <property type="term" value="P:peptidoglycan biosynthetic process"/>
    <property type="evidence" value="ECO:0007669"/>
    <property type="project" value="UniProtKB-KW"/>
</dbReference>
<dbReference type="Gene3D" id="3.40.710.10">
    <property type="entry name" value="DD-peptidase/beta-lactamase superfamily"/>
    <property type="match status" value="1"/>
</dbReference>
<feature type="domain" description="Peptidase S11 D-alanyl-D-alanine carboxypeptidase A N-terminal" evidence="12">
    <location>
        <begin position="38"/>
        <end position="266"/>
    </location>
</feature>
<evidence type="ECO:0000313" key="14">
    <source>
        <dbReference type="Proteomes" id="UP000823927"/>
    </source>
</evidence>
<feature type="signal peptide" evidence="11">
    <location>
        <begin position="1"/>
        <end position="27"/>
    </location>
</feature>
<gene>
    <name evidence="13" type="ORF">IAB46_04345</name>
</gene>
<dbReference type="InterPro" id="IPR015956">
    <property type="entry name" value="Peniciliin-bd_prot_C_sf"/>
</dbReference>
<dbReference type="InterPro" id="IPR037167">
    <property type="entry name" value="Peptidase_S11_C_sf"/>
</dbReference>
<evidence type="ECO:0000256" key="7">
    <source>
        <dbReference type="ARBA" id="ARBA00023316"/>
    </source>
</evidence>
<comment type="function">
    <text evidence="1">Removes C-terminal D-alanyl residues from sugar-peptide cell wall precursors.</text>
</comment>
<evidence type="ECO:0000256" key="6">
    <source>
        <dbReference type="ARBA" id="ARBA00022984"/>
    </source>
</evidence>
<reference evidence="13" key="2">
    <citation type="journal article" date="2021" name="PeerJ">
        <title>Extensive microbial diversity within the chicken gut microbiome revealed by metagenomics and culture.</title>
        <authorList>
            <person name="Gilroy R."/>
            <person name="Ravi A."/>
            <person name="Getino M."/>
            <person name="Pursley I."/>
            <person name="Horton D.L."/>
            <person name="Alikhan N.F."/>
            <person name="Baker D."/>
            <person name="Gharbi K."/>
            <person name="Hall N."/>
            <person name="Watson M."/>
            <person name="Adriaenssens E.M."/>
            <person name="Foster-Nyarko E."/>
            <person name="Jarju S."/>
            <person name="Secka A."/>
            <person name="Antonio M."/>
            <person name="Oren A."/>
            <person name="Chaudhuri R.R."/>
            <person name="La Ragione R."/>
            <person name="Hildebrand F."/>
            <person name="Pallen M.J."/>
        </authorList>
    </citation>
    <scope>NUCLEOTIDE SEQUENCE</scope>
    <source>
        <strain evidence="13">CHK178-757</strain>
    </source>
</reference>
<keyword evidence="4" id="KW-0378">Hydrolase</keyword>
<feature type="active site" evidence="8">
    <location>
        <position position="127"/>
    </location>
</feature>
<accession>A0A9D1F3F0</accession>
<dbReference type="EMBL" id="DVIT01000016">
    <property type="protein sequence ID" value="HIS46788.1"/>
    <property type="molecule type" value="Genomic_DNA"/>
</dbReference>
<reference evidence="13" key="1">
    <citation type="submission" date="2020-10" db="EMBL/GenBank/DDBJ databases">
        <authorList>
            <person name="Gilroy R."/>
        </authorList>
    </citation>
    <scope>NUCLEOTIDE SEQUENCE</scope>
    <source>
        <strain evidence="13">CHK178-757</strain>
    </source>
</reference>
<evidence type="ECO:0000256" key="3">
    <source>
        <dbReference type="ARBA" id="ARBA00022729"/>
    </source>
</evidence>
<evidence type="ECO:0000313" key="13">
    <source>
        <dbReference type="EMBL" id="HIS46788.1"/>
    </source>
</evidence>
<comment type="caution">
    <text evidence="13">The sequence shown here is derived from an EMBL/GenBank/DDBJ whole genome shotgun (WGS) entry which is preliminary data.</text>
</comment>
<feature type="active site" description="Acyl-ester intermediate" evidence="8">
    <location>
        <position position="72"/>
    </location>
</feature>
<dbReference type="InterPro" id="IPR001967">
    <property type="entry name" value="Peptidase_S11_N"/>
</dbReference>
<proteinExistence type="inferred from homology"/>
<protein>
    <submittedName>
        <fullName evidence="13">D-alanyl-D-alanine carboxypeptidase</fullName>
    </submittedName>
</protein>
<dbReference type="PANTHER" id="PTHR21581">
    <property type="entry name" value="D-ALANYL-D-ALANINE CARBOXYPEPTIDASE"/>
    <property type="match status" value="1"/>
</dbReference>
<evidence type="ECO:0000256" key="11">
    <source>
        <dbReference type="SAM" id="SignalP"/>
    </source>
</evidence>
<evidence type="ECO:0000256" key="5">
    <source>
        <dbReference type="ARBA" id="ARBA00022960"/>
    </source>
</evidence>
<dbReference type="PANTHER" id="PTHR21581:SF33">
    <property type="entry name" value="D-ALANYL-D-ALANINE CARBOXYPEPTIDASE DACB"/>
    <property type="match status" value="1"/>
</dbReference>
<feature type="binding site" evidence="9">
    <location>
        <position position="238"/>
    </location>
    <ligand>
        <name>substrate</name>
    </ligand>
</feature>
<dbReference type="SUPFAM" id="SSF69189">
    <property type="entry name" value="Penicillin-binding protein associated domain"/>
    <property type="match status" value="1"/>
</dbReference>
<evidence type="ECO:0000256" key="10">
    <source>
        <dbReference type="RuleBase" id="RU004016"/>
    </source>
</evidence>
<evidence type="ECO:0000256" key="1">
    <source>
        <dbReference type="ARBA" id="ARBA00003217"/>
    </source>
</evidence>
<evidence type="ECO:0000256" key="9">
    <source>
        <dbReference type="PIRSR" id="PIRSR618044-2"/>
    </source>
</evidence>
<dbReference type="GO" id="GO:0071555">
    <property type="term" value="P:cell wall organization"/>
    <property type="evidence" value="ECO:0007669"/>
    <property type="project" value="UniProtKB-KW"/>
</dbReference>
<keyword evidence="13" id="KW-0645">Protease</keyword>
<evidence type="ECO:0000259" key="12">
    <source>
        <dbReference type="Pfam" id="PF00768"/>
    </source>
</evidence>
<dbReference type="Proteomes" id="UP000823927">
    <property type="component" value="Unassembled WGS sequence"/>
</dbReference>
<keyword evidence="13" id="KW-0121">Carboxypeptidase</keyword>
<dbReference type="InterPro" id="IPR018044">
    <property type="entry name" value="Peptidase_S11"/>
</dbReference>
<dbReference type="AlphaFoldDB" id="A0A9D1F3F0"/>
<feature type="active site" description="Proton acceptor" evidence="8">
    <location>
        <position position="75"/>
    </location>
</feature>
<name>A0A9D1F3F0_9FIRM</name>
<evidence type="ECO:0000256" key="4">
    <source>
        <dbReference type="ARBA" id="ARBA00022801"/>
    </source>
</evidence>
<dbReference type="GO" id="GO:0009002">
    <property type="term" value="F:serine-type D-Ala-D-Ala carboxypeptidase activity"/>
    <property type="evidence" value="ECO:0007669"/>
    <property type="project" value="InterPro"/>
</dbReference>
<dbReference type="GO" id="GO:0006508">
    <property type="term" value="P:proteolysis"/>
    <property type="evidence" value="ECO:0007669"/>
    <property type="project" value="InterPro"/>
</dbReference>
<feature type="chain" id="PRO_5038453635" evidence="11">
    <location>
        <begin position="28"/>
        <end position="395"/>
    </location>
</feature>
<dbReference type="InterPro" id="IPR012338">
    <property type="entry name" value="Beta-lactam/transpept-like"/>
</dbReference>
<dbReference type="Gene3D" id="2.60.410.10">
    <property type="entry name" value="D-Ala-D-Ala carboxypeptidase, C-terminal domain"/>
    <property type="match status" value="1"/>
</dbReference>
<dbReference type="SUPFAM" id="SSF56601">
    <property type="entry name" value="beta-lactamase/transpeptidase-like"/>
    <property type="match status" value="1"/>
</dbReference>
<dbReference type="Pfam" id="PF00768">
    <property type="entry name" value="Peptidase_S11"/>
    <property type="match status" value="1"/>
</dbReference>
<keyword evidence="6" id="KW-0573">Peptidoglycan synthesis</keyword>
<organism evidence="13 14">
    <name type="scientific">Candidatus Scybalocola faecigallinarum</name>
    <dbReference type="NCBI Taxonomy" id="2840941"/>
    <lineage>
        <taxon>Bacteria</taxon>
        <taxon>Bacillati</taxon>
        <taxon>Bacillota</taxon>
        <taxon>Clostridia</taxon>
        <taxon>Lachnospirales</taxon>
        <taxon>Lachnospiraceae</taxon>
        <taxon>Lachnospiraceae incertae sedis</taxon>
        <taxon>Candidatus Scybalocola (ex Gilroy et al. 2021)</taxon>
    </lineage>
</organism>
<evidence type="ECO:0000256" key="2">
    <source>
        <dbReference type="ARBA" id="ARBA00007164"/>
    </source>
</evidence>
<dbReference type="PRINTS" id="PR00725">
    <property type="entry name" value="DADACBPTASE1"/>
</dbReference>
<keyword evidence="5" id="KW-0133">Cell shape</keyword>
<sequence>MSLFIKKGLCMVLSLMLVMVWGMDALAASGSAGGDDTLQDPELYARAAVLMDGDTGRVLYGKNPDQVLPMASTTKVMTLIIALENASLDEIVTVSAYAAGMPDVQLGIREGEQYVLKDLLYSMMLESHNDSAVAIAEYVGGSVEGFAAMMNEKARELGCVSTYFITPNGLDAQDSLGQHATTARELGLIMRYGIQNDLFLEITRTTAYTFSDVDGDRTFSVNNKNALLTMIPEAVSGKTGFTSGAGYCYVCAVSSEGRTFIIALLGCGWPPNKSWKWSDVDVLTDYGKENYHYVRAEMDTSALTPVRITEGTQETAGLSCEAGTVRILLRDDENVDIVQNIVTQTQAPVFAGQTAGSVAYMVGDTVLYKYPVVFKESIPMTGIGFYFEKVFSTFF</sequence>
<keyword evidence="3 11" id="KW-0732">Signal</keyword>
<evidence type="ECO:0000256" key="8">
    <source>
        <dbReference type="PIRSR" id="PIRSR618044-1"/>
    </source>
</evidence>
<comment type="similarity">
    <text evidence="2 10">Belongs to the peptidase S11 family.</text>
</comment>